<sequence length="160" mass="18420">MKSSPMRISCISERKWNVSCCGNPLFDHLRKSFKKHGPNGRTYIDRRKNGTIFWKALLQVIYKGNTDKIWCLCSKGGYLYAFDLYMGKSSNTESSNYSKFGVVGNVILSLIGQAKIPRNEDYKIFYDNFFIRASSLLILSQIKDIMVLVHEEIRGLMDVQ</sequence>
<protein>
    <submittedName>
        <fullName evidence="2">(salmon louse) hypothetical protein</fullName>
    </submittedName>
</protein>
<dbReference type="Pfam" id="PF13843">
    <property type="entry name" value="DDE_Tnp_1_7"/>
    <property type="match status" value="1"/>
</dbReference>
<organism evidence="2 3">
    <name type="scientific">Lepeophtheirus salmonis</name>
    <name type="common">Salmon louse</name>
    <name type="synonym">Caligus salmonis</name>
    <dbReference type="NCBI Taxonomy" id="72036"/>
    <lineage>
        <taxon>Eukaryota</taxon>
        <taxon>Metazoa</taxon>
        <taxon>Ecdysozoa</taxon>
        <taxon>Arthropoda</taxon>
        <taxon>Crustacea</taxon>
        <taxon>Multicrustacea</taxon>
        <taxon>Hexanauplia</taxon>
        <taxon>Copepoda</taxon>
        <taxon>Siphonostomatoida</taxon>
        <taxon>Caligidae</taxon>
        <taxon>Lepeophtheirus</taxon>
    </lineage>
</organism>
<dbReference type="InterPro" id="IPR029526">
    <property type="entry name" value="PGBD"/>
</dbReference>
<evidence type="ECO:0000313" key="2">
    <source>
        <dbReference type="EMBL" id="CAF2945711.1"/>
    </source>
</evidence>
<keyword evidence="3" id="KW-1185">Reference proteome</keyword>
<feature type="domain" description="PiggyBac transposable element-derived protein" evidence="1">
    <location>
        <begin position="24"/>
        <end position="132"/>
    </location>
</feature>
<proteinExistence type="predicted"/>
<dbReference type="AlphaFoldDB" id="A0A7R8CZ02"/>
<evidence type="ECO:0000259" key="1">
    <source>
        <dbReference type="Pfam" id="PF13843"/>
    </source>
</evidence>
<gene>
    <name evidence="2" type="ORF">LSAA_10538</name>
</gene>
<evidence type="ECO:0000313" key="3">
    <source>
        <dbReference type="Proteomes" id="UP000675881"/>
    </source>
</evidence>
<dbReference type="Proteomes" id="UP000675881">
    <property type="component" value="Chromosome 5"/>
</dbReference>
<dbReference type="EMBL" id="HG994584">
    <property type="protein sequence ID" value="CAF2945711.1"/>
    <property type="molecule type" value="Genomic_DNA"/>
</dbReference>
<name>A0A7R8CZ02_LEPSM</name>
<accession>A0A7R8CZ02</accession>
<dbReference type="OrthoDB" id="6378515at2759"/>
<reference evidence="2" key="1">
    <citation type="submission" date="2021-02" db="EMBL/GenBank/DDBJ databases">
        <authorList>
            <person name="Bekaert M."/>
        </authorList>
    </citation>
    <scope>NUCLEOTIDE SEQUENCE</scope>
    <source>
        <strain evidence="2">IoA-00</strain>
    </source>
</reference>